<dbReference type="Pfam" id="PF01416">
    <property type="entry name" value="PseudoU_synth_1"/>
    <property type="match status" value="2"/>
</dbReference>
<comment type="subunit">
    <text evidence="4">Homodimer.</text>
</comment>
<protein>
    <recommendedName>
        <fullName evidence="4">tRNA pseudouridine synthase A</fullName>
        <ecNumber evidence="4">5.4.99.12</ecNumber>
    </recommendedName>
    <alternativeName>
        <fullName evidence="4">tRNA pseudouridine(38-40) synthase</fullName>
    </alternativeName>
    <alternativeName>
        <fullName evidence="4">tRNA pseudouridylate synthase I</fullName>
    </alternativeName>
    <alternativeName>
        <fullName evidence="4">tRNA-uridine isomerase I</fullName>
    </alternativeName>
</protein>
<keyword evidence="3 4" id="KW-0413">Isomerase</keyword>
<dbReference type="PANTHER" id="PTHR11142">
    <property type="entry name" value="PSEUDOURIDYLATE SYNTHASE"/>
    <property type="match status" value="1"/>
</dbReference>
<comment type="catalytic activity">
    <reaction evidence="4 7">
        <text>uridine(38/39/40) in tRNA = pseudouridine(38/39/40) in tRNA</text>
        <dbReference type="Rhea" id="RHEA:22376"/>
        <dbReference type="Rhea" id="RHEA-COMP:10085"/>
        <dbReference type="Rhea" id="RHEA-COMP:10087"/>
        <dbReference type="ChEBI" id="CHEBI:65314"/>
        <dbReference type="ChEBI" id="CHEBI:65315"/>
        <dbReference type="EC" id="5.4.99.12"/>
    </reaction>
</comment>
<evidence type="ECO:0000256" key="7">
    <source>
        <dbReference type="RuleBase" id="RU003792"/>
    </source>
</evidence>
<evidence type="ECO:0000256" key="6">
    <source>
        <dbReference type="PIRSR" id="PIRSR001430-2"/>
    </source>
</evidence>
<evidence type="ECO:0000259" key="8">
    <source>
        <dbReference type="Pfam" id="PF01416"/>
    </source>
</evidence>
<dbReference type="InterPro" id="IPR020103">
    <property type="entry name" value="PsdUridine_synth_cat_dom_sf"/>
</dbReference>
<dbReference type="EMBL" id="QBKR01000018">
    <property type="protein sequence ID" value="PTX58213.1"/>
    <property type="molecule type" value="Genomic_DNA"/>
</dbReference>
<comment type="caution">
    <text evidence="9">The sequence shown here is derived from an EMBL/GenBank/DDBJ whole genome shotgun (WGS) entry which is preliminary data.</text>
</comment>
<dbReference type="Gene3D" id="3.30.70.660">
    <property type="entry name" value="Pseudouridine synthase I, catalytic domain, C-terminal subdomain"/>
    <property type="match status" value="1"/>
</dbReference>
<name>A0A2T6BQ39_9BACL</name>
<reference evidence="9 10" key="1">
    <citation type="submission" date="2018-04" db="EMBL/GenBank/DDBJ databases">
        <title>Genomic Encyclopedia of Archaeal and Bacterial Type Strains, Phase II (KMG-II): from individual species to whole genera.</title>
        <authorList>
            <person name="Goeker M."/>
        </authorList>
    </citation>
    <scope>NUCLEOTIDE SEQUENCE [LARGE SCALE GENOMIC DNA]</scope>
    <source>
        <strain evidence="9 10">DSM 45787</strain>
    </source>
</reference>
<evidence type="ECO:0000256" key="4">
    <source>
        <dbReference type="HAMAP-Rule" id="MF_00171"/>
    </source>
</evidence>
<keyword evidence="2 4" id="KW-0819">tRNA processing</keyword>
<evidence type="ECO:0000256" key="1">
    <source>
        <dbReference type="ARBA" id="ARBA00009375"/>
    </source>
</evidence>
<dbReference type="InterPro" id="IPR020095">
    <property type="entry name" value="PsdUridine_synth_TruA_C"/>
</dbReference>
<dbReference type="HAMAP" id="MF_00171">
    <property type="entry name" value="TruA"/>
    <property type="match status" value="1"/>
</dbReference>
<dbReference type="InterPro" id="IPR020097">
    <property type="entry name" value="PsdUridine_synth_TruA_a/b_dom"/>
</dbReference>
<comment type="similarity">
    <text evidence="1 4 7">Belongs to the tRNA pseudouridine synthase TruA family.</text>
</comment>
<gene>
    <name evidence="4" type="primary">truA</name>
    <name evidence="9" type="ORF">C8P63_11887</name>
</gene>
<dbReference type="NCBIfam" id="TIGR00071">
    <property type="entry name" value="hisT_truA"/>
    <property type="match status" value="1"/>
</dbReference>
<evidence type="ECO:0000256" key="5">
    <source>
        <dbReference type="PIRSR" id="PIRSR001430-1"/>
    </source>
</evidence>
<dbReference type="SUPFAM" id="SSF55120">
    <property type="entry name" value="Pseudouridine synthase"/>
    <property type="match status" value="1"/>
</dbReference>
<comment type="function">
    <text evidence="4">Formation of pseudouridine at positions 38, 39 and 40 in the anticodon stem and loop of transfer RNAs.</text>
</comment>
<feature type="domain" description="Pseudouridine synthase I TruA alpha/beta" evidence="8">
    <location>
        <begin position="145"/>
        <end position="247"/>
    </location>
</feature>
<keyword evidence="10" id="KW-1185">Reference proteome</keyword>
<dbReference type="InterPro" id="IPR001406">
    <property type="entry name" value="PsdUridine_synth_TruA"/>
</dbReference>
<feature type="binding site" evidence="4 6">
    <location>
        <position position="112"/>
    </location>
    <ligand>
        <name>substrate</name>
    </ligand>
</feature>
<feature type="active site" description="Nucleophile" evidence="4 5">
    <location>
        <position position="54"/>
    </location>
</feature>
<dbReference type="Gene3D" id="3.30.70.580">
    <property type="entry name" value="Pseudouridine synthase I, catalytic domain, N-terminal subdomain"/>
    <property type="match status" value="1"/>
</dbReference>
<dbReference type="FunFam" id="3.30.70.580:FF:000001">
    <property type="entry name" value="tRNA pseudouridine synthase A"/>
    <property type="match status" value="1"/>
</dbReference>
<dbReference type="InterPro" id="IPR020094">
    <property type="entry name" value="TruA/RsuA/RluB/E/F_N"/>
</dbReference>
<sequence length="259" mass="29235">MTVRKLKMTVSYDGTDYSGFQRQPDKRTVQGMLEECLTRVTGESVTVTGAGRTDAGVHALGQVVHFETSVPIPTERWDRVMNAALPRDLQVQKVERVPPKFHARKSACWKRYRYTLDTGRIPDLFRRRFRTHYPRSLDPGQMKRAARHLVGTHDFTSLSAARASVENRVRTLYRCDILEEESNALHIEVVGNGFLYHMVRIIAGTLVDVGLKKIAPDDLPGILSAKDRSAAGRTFPPEGLVLVEVGYTPWEAEEKEFPS</sequence>
<evidence type="ECO:0000256" key="2">
    <source>
        <dbReference type="ARBA" id="ARBA00022694"/>
    </source>
</evidence>
<comment type="caution">
    <text evidence="4">Lacks conserved residue(s) required for the propagation of feature annotation.</text>
</comment>
<dbReference type="GO" id="GO:0160147">
    <property type="term" value="F:tRNA pseudouridine(38-40) synthase activity"/>
    <property type="evidence" value="ECO:0007669"/>
    <property type="project" value="UniProtKB-EC"/>
</dbReference>
<proteinExistence type="inferred from homology"/>
<dbReference type="PANTHER" id="PTHR11142:SF0">
    <property type="entry name" value="TRNA PSEUDOURIDINE SYNTHASE-LIKE 1"/>
    <property type="match status" value="1"/>
</dbReference>
<evidence type="ECO:0000313" key="9">
    <source>
        <dbReference type="EMBL" id="PTX58213.1"/>
    </source>
</evidence>
<dbReference type="CDD" id="cd02570">
    <property type="entry name" value="PseudoU_synth_EcTruA"/>
    <property type="match status" value="1"/>
</dbReference>
<dbReference type="AlphaFoldDB" id="A0A2T6BQ39"/>
<organism evidence="9 10">
    <name type="scientific">Melghirimyces profundicolus</name>
    <dbReference type="NCBI Taxonomy" id="1242148"/>
    <lineage>
        <taxon>Bacteria</taxon>
        <taxon>Bacillati</taxon>
        <taxon>Bacillota</taxon>
        <taxon>Bacilli</taxon>
        <taxon>Bacillales</taxon>
        <taxon>Thermoactinomycetaceae</taxon>
        <taxon>Melghirimyces</taxon>
    </lineage>
</organism>
<dbReference type="GO" id="GO:0031119">
    <property type="term" value="P:tRNA pseudouridine synthesis"/>
    <property type="evidence" value="ECO:0007669"/>
    <property type="project" value="UniProtKB-UniRule"/>
</dbReference>
<accession>A0A2T6BQ39</accession>
<dbReference type="EC" id="5.4.99.12" evidence="4"/>
<evidence type="ECO:0000256" key="3">
    <source>
        <dbReference type="ARBA" id="ARBA00023235"/>
    </source>
</evidence>
<feature type="domain" description="Pseudouridine synthase I TruA alpha/beta" evidence="8">
    <location>
        <begin position="10"/>
        <end position="104"/>
    </location>
</feature>
<dbReference type="RefSeq" id="WP_425437303.1">
    <property type="nucleotide sequence ID" value="NZ_QBKR01000018.1"/>
</dbReference>
<dbReference type="Proteomes" id="UP000244240">
    <property type="component" value="Unassembled WGS sequence"/>
</dbReference>
<dbReference type="PIRSF" id="PIRSF001430">
    <property type="entry name" value="tRNA_psdUrid_synth"/>
    <property type="match status" value="1"/>
</dbReference>
<dbReference type="GO" id="GO:0003723">
    <property type="term" value="F:RNA binding"/>
    <property type="evidence" value="ECO:0007669"/>
    <property type="project" value="InterPro"/>
</dbReference>
<evidence type="ECO:0000313" key="10">
    <source>
        <dbReference type="Proteomes" id="UP000244240"/>
    </source>
</evidence>